<dbReference type="SUPFAM" id="SSF52096">
    <property type="entry name" value="ClpP/crotonase"/>
    <property type="match status" value="1"/>
</dbReference>
<proteinExistence type="inferred from homology"/>
<evidence type="ECO:0000313" key="2">
    <source>
        <dbReference type="EMBL" id="PPE74438.1"/>
    </source>
</evidence>
<dbReference type="PANTHER" id="PTHR43459">
    <property type="entry name" value="ENOYL-COA HYDRATASE"/>
    <property type="match status" value="1"/>
</dbReference>
<comment type="caution">
    <text evidence="2">The sequence shown here is derived from an EMBL/GenBank/DDBJ whole genome shotgun (WGS) entry which is preliminary data.</text>
</comment>
<dbReference type="EMBL" id="PSNW01000003">
    <property type="protein sequence ID" value="PPE74438.1"/>
    <property type="molecule type" value="Genomic_DNA"/>
</dbReference>
<keyword evidence="2" id="KW-0456">Lyase</keyword>
<dbReference type="OrthoDB" id="9807606at2"/>
<reference evidence="2 3" key="1">
    <citation type="submission" date="2018-02" db="EMBL/GenBank/DDBJ databases">
        <title>Genome sequencing of Solimonas sp. HR-BB.</title>
        <authorList>
            <person name="Lee Y."/>
            <person name="Jeon C.O."/>
        </authorList>
    </citation>
    <scope>NUCLEOTIDE SEQUENCE [LARGE SCALE GENOMIC DNA]</scope>
    <source>
        <strain evidence="2 3">HR-BB</strain>
    </source>
</reference>
<dbReference type="RefSeq" id="WP_104229596.1">
    <property type="nucleotide sequence ID" value="NZ_PSNW01000003.1"/>
</dbReference>
<dbReference type="InterPro" id="IPR029045">
    <property type="entry name" value="ClpP/crotonase-like_dom_sf"/>
</dbReference>
<dbReference type="Gene3D" id="3.90.226.10">
    <property type="entry name" value="2-enoyl-CoA Hydratase, Chain A, domain 1"/>
    <property type="match status" value="1"/>
</dbReference>
<dbReference type="InterPro" id="IPR001753">
    <property type="entry name" value="Enoyl-CoA_hydra/iso"/>
</dbReference>
<keyword evidence="3" id="KW-1185">Reference proteome</keyword>
<comment type="similarity">
    <text evidence="1">Belongs to the enoyl-CoA hydratase/isomerase family.</text>
</comment>
<dbReference type="Pfam" id="PF00378">
    <property type="entry name" value="ECH_1"/>
    <property type="match status" value="1"/>
</dbReference>
<dbReference type="InterPro" id="IPR014748">
    <property type="entry name" value="Enoyl-CoA_hydra_C"/>
</dbReference>
<dbReference type="Proteomes" id="UP000238220">
    <property type="component" value="Unassembled WGS sequence"/>
</dbReference>
<organism evidence="2 3">
    <name type="scientific">Solimonas fluminis</name>
    <dbReference type="NCBI Taxonomy" id="2086571"/>
    <lineage>
        <taxon>Bacteria</taxon>
        <taxon>Pseudomonadati</taxon>
        <taxon>Pseudomonadota</taxon>
        <taxon>Gammaproteobacteria</taxon>
        <taxon>Nevskiales</taxon>
        <taxon>Nevskiaceae</taxon>
        <taxon>Solimonas</taxon>
    </lineage>
</organism>
<evidence type="ECO:0000256" key="1">
    <source>
        <dbReference type="ARBA" id="ARBA00005254"/>
    </source>
</evidence>
<dbReference type="CDD" id="cd06558">
    <property type="entry name" value="crotonase-like"/>
    <property type="match status" value="1"/>
</dbReference>
<accession>A0A2S5TI02</accession>
<dbReference type="EC" id="4.2.1.17" evidence="2"/>
<evidence type="ECO:0000313" key="3">
    <source>
        <dbReference type="Proteomes" id="UP000238220"/>
    </source>
</evidence>
<dbReference type="PANTHER" id="PTHR43459:SF1">
    <property type="entry name" value="EG:BACN32G11.4 PROTEIN"/>
    <property type="match status" value="1"/>
</dbReference>
<sequence length="268" mass="28487">MSTPFVHYSLDNGIVTLRLDRPERRNAIAEVSDCEDLSAALRQAQESRASCIVLTGAGSAFCAGGSLQAIQQRQGIADATDGAVDIRASYRRGVQRAIEALWECELPMIAAINGPAIGLGLDLACLCDIRLASEKASFASSFIRLGLIPGDGGAWILPRIIGLSAASELILTGDSIDPPTAKSLGLVSRVLPAESLLPEALAMAQRIAANPAKTLRLSKRLLREGQQQRLGDVLQLSAAFQALAHETEDHREAVEAALARRAPRFSGR</sequence>
<dbReference type="NCBIfam" id="NF006699">
    <property type="entry name" value="PRK09245.1"/>
    <property type="match status" value="1"/>
</dbReference>
<dbReference type="Gene3D" id="1.10.12.10">
    <property type="entry name" value="Lyase 2-enoyl-coa Hydratase, Chain A, domain 2"/>
    <property type="match status" value="1"/>
</dbReference>
<gene>
    <name evidence="2" type="ORF">C3942_06630</name>
</gene>
<protein>
    <submittedName>
        <fullName evidence="2">Enoyl-CoA hydratase</fullName>
        <ecNumber evidence="2">4.2.1.17</ecNumber>
    </submittedName>
</protein>
<name>A0A2S5TI02_9GAMM</name>
<dbReference type="GO" id="GO:0004300">
    <property type="term" value="F:enoyl-CoA hydratase activity"/>
    <property type="evidence" value="ECO:0007669"/>
    <property type="project" value="UniProtKB-EC"/>
</dbReference>
<dbReference type="AlphaFoldDB" id="A0A2S5TI02"/>